<keyword evidence="5" id="KW-1185">Reference proteome</keyword>
<dbReference type="Gene3D" id="3.50.50.60">
    <property type="entry name" value="FAD/NAD(P)-binding domain"/>
    <property type="match status" value="1"/>
</dbReference>
<dbReference type="Gene3D" id="3.30.560.10">
    <property type="entry name" value="Glucose Oxidase, domain 3"/>
    <property type="match status" value="1"/>
</dbReference>
<dbReference type="PANTHER" id="PTHR11552">
    <property type="entry name" value="GLUCOSE-METHANOL-CHOLINE GMC OXIDOREDUCTASE"/>
    <property type="match status" value="1"/>
</dbReference>
<accession>A0ABR3EKH7</accession>
<dbReference type="SUPFAM" id="SSF51905">
    <property type="entry name" value="FAD/NAD(P)-binding domain"/>
    <property type="match status" value="1"/>
</dbReference>
<dbReference type="PANTHER" id="PTHR11552:SF147">
    <property type="entry name" value="CHOLINE DEHYDROGENASE, MITOCHONDRIAL"/>
    <property type="match status" value="1"/>
</dbReference>
<evidence type="ECO:0000256" key="2">
    <source>
        <dbReference type="ARBA" id="ARBA00010790"/>
    </source>
</evidence>
<comment type="cofactor">
    <cofactor evidence="1">
        <name>FAD</name>
        <dbReference type="ChEBI" id="CHEBI:57692"/>
    </cofactor>
</comment>
<evidence type="ECO:0000259" key="3">
    <source>
        <dbReference type="Pfam" id="PF05199"/>
    </source>
</evidence>
<name>A0ABR3EKH7_9AGAR</name>
<dbReference type="InterPro" id="IPR007867">
    <property type="entry name" value="GMC_OxRtase_C"/>
</dbReference>
<comment type="caution">
    <text evidence="4">The sequence shown here is derived from an EMBL/GenBank/DDBJ whole genome shotgun (WGS) entry which is preliminary data.</text>
</comment>
<dbReference type="InterPro" id="IPR036188">
    <property type="entry name" value="FAD/NAD-bd_sf"/>
</dbReference>
<protein>
    <recommendedName>
        <fullName evidence="3">Glucose-methanol-choline oxidoreductase C-terminal domain-containing protein</fullName>
    </recommendedName>
</protein>
<proteinExistence type="inferred from homology"/>
<gene>
    <name evidence="4" type="ORF">V5O48_018690</name>
</gene>
<organism evidence="4 5">
    <name type="scientific">Marasmius crinis-equi</name>
    <dbReference type="NCBI Taxonomy" id="585013"/>
    <lineage>
        <taxon>Eukaryota</taxon>
        <taxon>Fungi</taxon>
        <taxon>Dikarya</taxon>
        <taxon>Basidiomycota</taxon>
        <taxon>Agaricomycotina</taxon>
        <taxon>Agaricomycetes</taxon>
        <taxon>Agaricomycetidae</taxon>
        <taxon>Agaricales</taxon>
        <taxon>Marasmiineae</taxon>
        <taxon>Marasmiaceae</taxon>
        <taxon>Marasmius</taxon>
    </lineage>
</organism>
<dbReference type="EMBL" id="JBAHYK010003594">
    <property type="protein sequence ID" value="KAL0563377.1"/>
    <property type="molecule type" value="Genomic_DNA"/>
</dbReference>
<dbReference type="InterPro" id="IPR012132">
    <property type="entry name" value="GMC_OxRdtase"/>
</dbReference>
<evidence type="ECO:0000256" key="1">
    <source>
        <dbReference type="ARBA" id="ARBA00001974"/>
    </source>
</evidence>
<reference evidence="4 5" key="1">
    <citation type="submission" date="2024-02" db="EMBL/GenBank/DDBJ databases">
        <title>A draft genome for the cacao thread blight pathogen Marasmius crinis-equi.</title>
        <authorList>
            <person name="Cohen S.P."/>
            <person name="Baruah I.K."/>
            <person name="Amoako-Attah I."/>
            <person name="Bukari Y."/>
            <person name="Meinhardt L.W."/>
            <person name="Bailey B.A."/>
        </authorList>
    </citation>
    <scope>NUCLEOTIDE SEQUENCE [LARGE SCALE GENOMIC DNA]</scope>
    <source>
        <strain evidence="4 5">GH-76</strain>
    </source>
</reference>
<evidence type="ECO:0000313" key="5">
    <source>
        <dbReference type="Proteomes" id="UP001465976"/>
    </source>
</evidence>
<feature type="domain" description="Glucose-methanol-choline oxidoreductase C-terminal" evidence="3">
    <location>
        <begin position="23"/>
        <end position="96"/>
    </location>
</feature>
<sequence length="107" mass="11825">MKDADTFLSQPAWNGFVLRPLFDFANDEERVIYARNNSRTINHCVGTARMGPGDVEGGVVDSHLRVKGVKGLRVVDASVFPQIPENHPQAVVYIMAERASDLIKSSQ</sequence>
<evidence type="ECO:0000313" key="4">
    <source>
        <dbReference type="EMBL" id="KAL0563377.1"/>
    </source>
</evidence>
<comment type="similarity">
    <text evidence="2">Belongs to the GMC oxidoreductase family.</text>
</comment>
<dbReference type="Pfam" id="PF05199">
    <property type="entry name" value="GMC_oxred_C"/>
    <property type="match status" value="1"/>
</dbReference>
<dbReference type="Proteomes" id="UP001465976">
    <property type="component" value="Unassembled WGS sequence"/>
</dbReference>